<dbReference type="EMBL" id="MORL01000004">
    <property type="protein sequence ID" value="OIN59448.1"/>
    <property type="molecule type" value="Genomic_DNA"/>
</dbReference>
<dbReference type="InterPro" id="IPR036237">
    <property type="entry name" value="Xyl_isomerase-like_sf"/>
</dbReference>
<proteinExistence type="predicted"/>
<dbReference type="OrthoDB" id="9801426at2"/>
<dbReference type="PANTHER" id="PTHR43489:SF7">
    <property type="entry name" value="3-DEHYDRO-D-GULOSIDE 4-EPIMERASE-RELATED"/>
    <property type="match status" value="1"/>
</dbReference>
<sequence>MNKLGMNLFPWTVTMDEDLTGTFSFLKQAGYDFIETPINDTNVAKWEQLGQTIRSYGLDIQACSILPAHLSLIDTDPAVRRAGIDYLKGVVDCTAALGANILMGPFFAGFNTFTGQAPTEEEWTWSVTAMREIANHAQTRDVTLAVEYLNRFEIYLITSADELVRYLEAVNHPNCQAAFDTFHGNIEEKSIPAALRTLAPYLVHIQLSENDRSTPGQGHVDFDAIFDTLQEINYTGPIAIEAFGQTPPEMASAAHIWRKMFASPEQLAVDSMAFLKAATAERILNK</sequence>
<dbReference type="PANTHER" id="PTHR43489">
    <property type="entry name" value="ISOMERASE"/>
    <property type="match status" value="1"/>
</dbReference>
<comment type="caution">
    <text evidence="3">The sequence shown here is derived from an EMBL/GenBank/DDBJ whole genome shotgun (WGS) entry which is preliminary data.</text>
</comment>
<reference evidence="3 4" key="1">
    <citation type="submission" date="2016-10" db="EMBL/GenBank/DDBJ databases">
        <title>Arsenicibacter rosenii gen. nov., sp. nov., an efficient arsenic-methylating bacterium isolated from an arsenic-contaminated paddy soil.</title>
        <authorList>
            <person name="Huang K."/>
        </authorList>
    </citation>
    <scope>NUCLEOTIDE SEQUENCE [LARGE SCALE GENOMIC DNA]</scope>
    <source>
        <strain evidence="3 4">SM-1</strain>
    </source>
</reference>
<keyword evidence="4" id="KW-1185">Reference proteome</keyword>
<gene>
    <name evidence="3" type="ORF">BLX24_10785</name>
</gene>
<keyword evidence="1 3" id="KW-0413">Isomerase</keyword>
<feature type="domain" description="Xylose isomerase-like TIM barrel" evidence="2">
    <location>
        <begin position="24"/>
        <end position="276"/>
    </location>
</feature>
<protein>
    <submittedName>
        <fullName evidence="3">Xylose isomerase</fullName>
    </submittedName>
</protein>
<dbReference type="SUPFAM" id="SSF51658">
    <property type="entry name" value="Xylose isomerase-like"/>
    <property type="match status" value="1"/>
</dbReference>
<dbReference type="Gene3D" id="3.20.20.150">
    <property type="entry name" value="Divalent-metal-dependent TIM barrel enzymes"/>
    <property type="match status" value="1"/>
</dbReference>
<evidence type="ECO:0000256" key="1">
    <source>
        <dbReference type="ARBA" id="ARBA00023235"/>
    </source>
</evidence>
<organism evidence="3 4">
    <name type="scientific">Arsenicibacter rosenii</name>
    <dbReference type="NCBI Taxonomy" id="1750698"/>
    <lineage>
        <taxon>Bacteria</taxon>
        <taxon>Pseudomonadati</taxon>
        <taxon>Bacteroidota</taxon>
        <taxon>Cytophagia</taxon>
        <taxon>Cytophagales</taxon>
        <taxon>Spirosomataceae</taxon>
        <taxon>Arsenicibacter</taxon>
    </lineage>
</organism>
<dbReference type="InterPro" id="IPR050417">
    <property type="entry name" value="Sugar_Epim/Isomerase"/>
</dbReference>
<name>A0A1S2VNT5_9BACT</name>
<evidence type="ECO:0000313" key="4">
    <source>
        <dbReference type="Proteomes" id="UP000181790"/>
    </source>
</evidence>
<evidence type="ECO:0000313" key="3">
    <source>
        <dbReference type="EMBL" id="OIN59448.1"/>
    </source>
</evidence>
<evidence type="ECO:0000259" key="2">
    <source>
        <dbReference type="Pfam" id="PF01261"/>
    </source>
</evidence>
<dbReference type="Proteomes" id="UP000181790">
    <property type="component" value="Unassembled WGS sequence"/>
</dbReference>
<dbReference type="AlphaFoldDB" id="A0A1S2VNT5"/>
<accession>A0A1S2VNT5</accession>
<dbReference type="InterPro" id="IPR013022">
    <property type="entry name" value="Xyl_isomerase-like_TIM-brl"/>
</dbReference>
<dbReference type="Pfam" id="PF01261">
    <property type="entry name" value="AP_endonuc_2"/>
    <property type="match status" value="1"/>
</dbReference>
<dbReference type="GO" id="GO:0016853">
    <property type="term" value="F:isomerase activity"/>
    <property type="evidence" value="ECO:0007669"/>
    <property type="project" value="UniProtKB-KW"/>
</dbReference>